<sequence length="463" mass="49460">MKTKLILSVLSCTFVLFAAVSCKKETKLDAPVPQVAELASDGFTVEWMPVEGASEYVYVLDEGAEQRTAECSVSFTGLGSGEHAVKVKATAAGCIDSDWGEVVADIEEASLAMSLAYVEDGAFNIEFVPSEDVETIRYAVVSAVSMPLAESLLAFEEGTLEGIEETDAVSVPVVRDSIGPYAVYAKGITASGIESETQYSQIMAFGAGLTVERFDLVAIDLTATIHDESLASSGLLVVSKMVLAELGMSIEELTETYASFGMVTPIPDGETGIVALNGYEDYDYIMGVAGFDASGNYVSCGSFSFHSDFADESLPLPGDMTIDVSEITESTARVKYVMGENTRAYYQAVMTVADYNELVEYGATLPDYDNPEDYVRDYVAVYGTTLFADDDYVWPNLLSGTDYVAVGYPMNGNGTFGYGASAKAEFTTAGTAPASVKGQSPVSRKTNVIRPLTLQEIKEVLGK</sequence>
<evidence type="ECO:0000313" key="2">
    <source>
        <dbReference type="EMBL" id="MBO8472961.1"/>
    </source>
</evidence>
<reference evidence="2" key="1">
    <citation type="submission" date="2020-10" db="EMBL/GenBank/DDBJ databases">
        <authorList>
            <person name="Gilroy R."/>
        </authorList>
    </citation>
    <scope>NUCLEOTIDE SEQUENCE</scope>
    <source>
        <strain evidence="2">B1-8020</strain>
    </source>
</reference>
<evidence type="ECO:0008006" key="4">
    <source>
        <dbReference type="Google" id="ProtNLM"/>
    </source>
</evidence>
<evidence type="ECO:0000256" key="1">
    <source>
        <dbReference type="SAM" id="SignalP"/>
    </source>
</evidence>
<name>A0A9D9IJY5_9BACT</name>
<dbReference type="Proteomes" id="UP000823604">
    <property type="component" value="Unassembled WGS sequence"/>
</dbReference>
<proteinExistence type="predicted"/>
<feature type="signal peptide" evidence="1">
    <location>
        <begin position="1"/>
        <end position="18"/>
    </location>
</feature>
<protein>
    <recommendedName>
        <fullName evidence="4">Fibronectin type-III domain-containing protein</fullName>
    </recommendedName>
</protein>
<accession>A0A9D9IJY5</accession>
<reference evidence="2" key="2">
    <citation type="journal article" date="2021" name="PeerJ">
        <title>Extensive microbial diversity within the chicken gut microbiome revealed by metagenomics and culture.</title>
        <authorList>
            <person name="Gilroy R."/>
            <person name="Ravi A."/>
            <person name="Getino M."/>
            <person name="Pursley I."/>
            <person name="Horton D.L."/>
            <person name="Alikhan N.F."/>
            <person name="Baker D."/>
            <person name="Gharbi K."/>
            <person name="Hall N."/>
            <person name="Watson M."/>
            <person name="Adriaenssens E.M."/>
            <person name="Foster-Nyarko E."/>
            <person name="Jarju S."/>
            <person name="Secka A."/>
            <person name="Antonio M."/>
            <person name="Oren A."/>
            <person name="Chaudhuri R.R."/>
            <person name="La Ragione R."/>
            <person name="Hildebrand F."/>
            <person name="Pallen M.J."/>
        </authorList>
    </citation>
    <scope>NUCLEOTIDE SEQUENCE</scope>
    <source>
        <strain evidence="2">B1-8020</strain>
    </source>
</reference>
<evidence type="ECO:0000313" key="3">
    <source>
        <dbReference type="Proteomes" id="UP000823604"/>
    </source>
</evidence>
<gene>
    <name evidence="2" type="ORF">IAB81_04970</name>
</gene>
<feature type="chain" id="PRO_5038372317" description="Fibronectin type-III domain-containing protein" evidence="1">
    <location>
        <begin position="19"/>
        <end position="463"/>
    </location>
</feature>
<keyword evidence="1" id="KW-0732">Signal</keyword>
<dbReference type="EMBL" id="JADIMA010000045">
    <property type="protein sequence ID" value="MBO8472961.1"/>
    <property type="molecule type" value="Genomic_DNA"/>
</dbReference>
<dbReference type="AlphaFoldDB" id="A0A9D9IJY5"/>
<comment type="caution">
    <text evidence="2">The sequence shown here is derived from an EMBL/GenBank/DDBJ whole genome shotgun (WGS) entry which is preliminary data.</text>
</comment>
<organism evidence="2 3">
    <name type="scientific">Candidatus Merdivivens pullicola</name>
    <dbReference type="NCBI Taxonomy" id="2840872"/>
    <lineage>
        <taxon>Bacteria</taxon>
        <taxon>Pseudomonadati</taxon>
        <taxon>Bacteroidota</taxon>
        <taxon>Bacteroidia</taxon>
        <taxon>Bacteroidales</taxon>
        <taxon>Muribaculaceae</taxon>
        <taxon>Muribaculaceae incertae sedis</taxon>
        <taxon>Candidatus Merdivivens</taxon>
    </lineage>
</organism>
<dbReference type="PROSITE" id="PS51257">
    <property type="entry name" value="PROKAR_LIPOPROTEIN"/>
    <property type="match status" value="1"/>
</dbReference>